<keyword evidence="4" id="KW-1185">Reference proteome</keyword>
<dbReference type="PANTHER" id="PTHR39962:SF1">
    <property type="entry name" value="LPXI FAMILY PROTEIN"/>
    <property type="match status" value="1"/>
</dbReference>
<protein>
    <submittedName>
        <fullName evidence="3">DUF1009 domain-containing protein</fullName>
    </submittedName>
</protein>
<dbReference type="InterPro" id="IPR010415">
    <property type="entry name" value="LpxI_C"/>
</dbReference>
<name>A0A330GSX7_9HYPH</name>
<dbReference type="PANTHER" id="PTHR39962">
    <property type="entry name" value="BLL4848 PROTEIN"/>
    <property type="match status" value="1"/>
</dbReference>
<feature type="domain" description="LpxI N-terminal" evidence="2">
    <location>
        <begin position="22"/>
        <end position="154"/>
    </location>
</feature>
<evidence type="ECO:0000259" key="2">
    <source>
        <dbReference type="Pfam" id="PF17930"/>
    </source>
</evidence>
<feature type="domain" description="LpxI C-terminal" evidence="1">
    <location>
        <begin position="159"/>
        <end position="293"/>
    </location>
</feature>
<accession>A0A330GSX7</accession>
<dbReference type="Gene3D" id="3.40.50.20">
    <property type="match status" value="1"/>
</dbReference>
<evidence type="ECO:0000313" key="4">
    <source>
        <dbReference type="Proteomes" id="UP000251956"/>
    </source>
</evidence>
<proteinExistence type="predicted"/>
<sequence length="304" mass="31586">MTAAMTRFEAAGTKLDLAPGARIGIIAGGGSLPVEVAASLAKQGYPPVIIAAEGEVDRKSDLAAYETEKLALEDFGSLVPLLKRKRISHLVLAGEIRRRPKLTGMRPSLGLLAVVPTVVMGLARGDDGLLRILTRFLEKRGIKVVGAHEIVPELLASGGPLTKAEPRKSDWRDIEAARAAAKAIGALDIGQAAVAIGGRAIALEGIEGTNGLLERTRQLRNHGRLAGKTRGVLVKCAKPGQELRADLPSIGPQTVEAAHAAGLAGIAIEAGRSLILEGPVTIARANALGLFVIGLPATEPANEQ</sequence>
<dbReference type="InterPro" id="IPR053174">
    <property type="entry name" value="LpxI"/>
</dbReference>
<dbReference type="InterPro" id="IPR041255">
    <property type="entry name" value="LpxI_N"/>
</dbReference>
<comment type="caution">
    <text evidence="3">The sequence shown here is derived from an EMBL/GenBank/DDBJ whole genome shotgun (WGS) entry which is preliminary data.</text>
</comment>
<dbReference type="OrthoDB" id="9789836at2"/>
<dbReference type="Proteomes" id="UP000251956">
    <property type="component" value="Unassembled WGS sequence"/>
</dbReference>
<evidence type="ECO:0000313" key="3">
    <source>
        <dbReference type="EMBL" id="RAZ74523.1"/>
    </source>
</evidence>
<dbReference type="EMBL" id="QMBQ01000006">
    <property type="protein sequence ID" value="RAZ74523.1"/>
    <property type="molecule type" value="Genomic_DNA"/>
</dbReference>
<dbReference type="Pfam" id="PF17930">
    <property type="entry name" value="LpxI_N"/>
    <property type="match status" value="1"/>
</dbReference>
<dbReference type="Gene3D" id="3.40.140.80">
    <property type="match status" value="1"/>
</dbReference>
<evidence type="ECO:0000259" key="1">
    <source>
        <dbReference type="Pfam" id="PF06230"/>
    </source>
</evidence>
<dbReference type="AlphaFoldDB" id="A0A330GSX7"/>
<gene>
    <name evidence="3" type="ORF">DPM35_21685</name>
</gene>
<reference evidence="3 4" key="1">
    <citation type="submission" date="2018-07" db="EMBL/GenBank/DDBJ databases">
        <title>Diversity of Mesorhizobium strains in Brazil.</title>
        <authorList>
            <person name="Helene L.C.F."/>
            <person name="Dall'Agnol R."/>
            <person name="Delamuta J.R.M."/>
            <person name="Hungria M."/>
        </authorList>
    </citation>
    <scope>NUCLEOTIDE SEQUENCE [LARGE SCALE GENOMIC DNA]</scope>
    <source>
        <strain evidence="3 4">CNPSo 3140</strain>
    </source>
</reference>
<dbReference type="InterPro" id="IPR043167">
    <property type="entry name" value="LpxI_C_sf"/>
</dbReference>
<organism evidence="3 4">
    <name type="scientific">Mesorhizobium atlanticum</name>
    <dbReference type="NCBI Taxonomy" id="2233532"/>
    <lineage>
        <taxon>Bacteria</taxon>
        <taxon>Pseudomonadati</taxon>
        <taxon>Pseudomonadota</taxon>
        <taxon>Alphaproteobacteria</taxon>
        <taxon>Hyphomicrobiales</taxon>
        <taxon>Phyllobacteriaceae</taxon>
        <taxon>Mesorhizobium</taxon>
    </lineage>
</organism>
<dbReference type="Pfam" id="PF06230">
    <property type="entry name" value="LpxI_C"/>
    <property type="match status" value="1"/>
</dbReference>